<sequence>MHLTTILLSVLPFTILAAPSLLPWKITALSTFTPSGRSGNPPYSSLTVTITDPNTIPLGKTHYSSETSFPPSNATCTTKWNSYISESPFDKNIPCQSDNFNAGRWSVVMQKGNGTGDGPSATRDFRLRFELEESMMLNEGIVRKTFVGTAGFVLVTPPQITPEYNPDLLALFYLNPPPPLPTSPLHTAPPPYSPPASYTPQLHP</sequence>
<evidence type="ECO:0000313" key="4">
    <source>
        <dbReference type="Proteomes" id="UP001175000"/>
    </source>
</evidence>
<evidence type="ECO:0000313" key="3">
    <source>
        <dbReference type="EMBL" id="KAK0631364.1"/>
    </source>
</evidence>
<comment type="caution">
    <text evidence="3">The sequence shown here is derived from an EMBL/GenBank/DDBJ whole genome shotgun (WGS) entry which is preliminary data.</text>
</comment>
<keyword evidence="2" id="KW-0732">Signal</keyword>
<feature type="region of interest" description="Disordered" evidence="1">
    <location>
        <begin position="182"/>
        <end position="204"/>
    </location>
</feature>
<evidence type="ECO:0000256" key="1">
    <source>
        <dbReference type="SAM" id="MobiDB-lite"/>
    </source>
</evidence>
<proteinExistence type="predicted"/>
<reference evidence="3" key="1">
    <citation type="submission" date="2023-06" db="EMBL/GenBank/DDBJ databases">
        <title>Genome-scale phylogeny and comparative genomics of the fungal order Sordariales.</title>
        <authorList>
            <consortium name="Lawrence Berkeley National Laboratory"/>
            <person name="Hensen N."/>
            <person name="Bonometti L."/>
            <person name="Westerberg I."/>
            <person name="Brannstrom I.O."/>
            <person name="Guillou S."/>
            <person name="Cros-Aarteil S."/>
            <person name="Calhoun S."/>
            <person name="Haridas S."/>
            <person name="Kuo A."/>
            <person name="Mondo S."/>
            <person name="Pangilinan J."/>
            <person name="Riley R."/>
            <person name="Labutti K."/>
            <person name="Andreopoulos B."/>
            <person name="Lipzen A."/>
            <person name="Chen C."/>
            <person name="Yanf M."/>
            <person name="Daum C."/>
            <person name="Ng V."/>
            <person name="Clum A."/>
            <person name="Steindorff A."/>
            <person name="Ohm R."/>
            <person name="Martin F."/>
            <person name="Silar P."/>
            <person name="Natvig D."/>
            <person name="Lalanne C."/>
            <person name="Gautier V."/>
            <person name="Ament-Velasquez S.L."/>
            <person name="Kruys A."/>
            <person name="Hutchinson M.I."/>
            <person name="Powell A.J."/>
            <person name="Barry K."/>
            <person name="Miller A.N."/>
            <person name="Grigoriev I.V."/>
            <person name="Debuchy R."/>
            <person name="Gladieux P."/>
            <person name="Thoren M.H."/>
            <person name="Johannesson H."/>
        </authorList>
    </citation>
    <scope>NUCLEOTIDE SEQUENCE</scope>
    <source>
        <strain evidence="3">CBS 606.72</strain>
    </source>
</reference>
<dbReference type="Proteomes" id="UP001175000">
    <property type="component" value="Unassembled WGS sequence"/>
</dbReference>
<accession>A0AA39XCF3</accession>
<protein>
    <recommendedName>
        <fullName evidence="5">Ubiquitin 3 binding protein But2 C-terminal domain-containing protein</fullName>
    </recommendedName>
</protein>
<evidence type="ECO:0008006" key="5">
    <source>
        <dbReference type="Google" id="ProtNLM"/>
    </source>
</evidence>
<feature type="chain" id="PRO_5041365826" description="Ubiquitin 3 binding protein But2 C-terminal domain-containing protein" evidence="2">
    <location>
        <begin position="18"/>
        <end position="204"/>
    </location>
</feature>
<feature type="compositionally biased region" description="Pro residues" evidence="1">
    <location>
        <begin position="182"/>
        <end position="194"/>
    </location>
</feature>
<gene>
    <name evidence="3" type="ORF">B0T14DRAFT_572446</name>
</gene>
<keyword evidence="4" id="KW-1185">Reference proteome</keyword>
<feature type="compositionally biased region" description="Low complexity" evidence="1">
    <location>
        <begin position="195"/>
        <end position="204"/>
    </location>
</feature>
<dbReference type="EMBL" id="JAULSU010000001">
    <property type="protein sequence ID" value="KAK0631364.1"/>
    <property type="molecule type" value="Genomic_DNA"/>
</dbReference>
<dbReference type="AlphaFoldDB" id="A0AA39XCF3"/>
<feature type="signal peptide" evidence="2">
    <location>
        <begin position="1"/>
        <end position="17"/>
    </location>
</feature>
<organism evidence="3 4">
    <name type="scientific">Immersiella caudata</name>
    <dbReference type="NCBI Taxonomy" id="314043"/>
    <lineage>
        <taxon>Eukaryota</taxon>
        <taxon>Fungi</taxon>
        <taxon>Dikarya</taxon>
        <taxon>Ascomycota</taxon>
        <taxon>Pezizomycotina</taxon>
        <taxon>Sordariomycetes</taxon>
        <taxon>Sordariomycetidae</taxon>
        <taxon>Sordariales</taxon>
        <taxon>Lasiosphaeriaceae</taxon>
        <taxon>Immersiella</taxon>
    </lineage>
</organism>
<evidence type="ECO:0000256" key="2">
    <source>
        <dbReference type="SAM" id="SignalP"/>
    </source>
</evidence>
<name>A0AA39XCF3_9PEZI</name>